<dbReference type="AlphaFoldDB" id="A0A4D6M9V5"/>
<reference evidence="2 3" key="1">
    <citation type="submission" date="2019-04" db="EMBL/GenBank/DDBJ databases">
        <title>An improved genome assembly and genetic linkage map for asparagus bean, Vigna unguiculata ssp. sesquipedialis.</title>
        <authorList>
            <person name="Xia Q."/>
            <person name="Zhang R."/>
            <person name="Dong Y."/>
        </authorList>
    </citation>
    <scope>NUCLEOTIDE SEQUENCE [LARGE SCALE GENOMIC DNA]</scope>
    <source>
        <tissue evidence="2">Leaf</tissue>
    </source>
</reference>
<feature type="compositionally biased region" description="Polar residues" evidence="1">
    <location>
        <begin position="218"/>
        <end position="229"/>
    </location>
</feature>
<sequence length="268" mass="29418">MPDGVPKYEQSHNQHTHTGNTRQPELNSRVPRVHPPSRAQVEGCHSELNSRNVTCLTPISSSTQGIRSELNSRNTNNLLPYLSATTDRARAGNHCYGSYTVMSGGVPKYEHSSQRPKTTKLISQLLRRAIYLDPFVLATTSTLTPATLANPSHNSGVPRVHPPFRATTRGMSFQTTTQGMSQSNNFSYSSKIAKRGTHTARRCSPPDRLAGDAYRQEPSASEPSITTATAWRDNPHHQAHAPNRPLILQLSPGGTSFTAKRLASYRAP</sequence>
<proteinExistence type="predicted"/>
<organism evidence="2 3">
    <name type="scientific">Vigna unguiculata</name>
    <name type="common">Cowpea</name>
    <dbReference type="NCBI Taxonomy" id="3917"/>
    <lineage>
        <taxon>Eukaryota</taxon>
        <taxon>Viridiplantae</taxon>
        <taxon>Streptophyta</taxon>
        <taxon>Embryophyta</taxon>
        <taxon>Tracheophyta</taxon>
        <taxon>Spermatophyta</taxon>
        <taxon>Magnoliopsida</taxon>
        <taxon>eudicotyledons</taxon>
        <taxon>Gunneridae</taxon>
        <taxon>Pentapetalae</taxon>
        <taxon>rosids</taxon>
        <taxon>fabids</taxon>
        <taxon>Fabales</taxon>
        <taxon>Fabaceae</taxon>
        <taxon>Papilionoideae</taxon>
        <taxon>50 kb inversion clade</taxon>
        <taxon>NPAAA clade</taxon>
        <taxon>indigoferoid/millettioid clade</taxon>
        <taxon>Phaseoleae</taxon>
        <taxon>Vigna</taxon>
    </lineage>
</organism>
<dbReference type="Proteomes" id="UP000501690">
    <property type="component" value="Linkage Group LG6"/>
</dbReference>
<protein>
    <submittedName>
        <fullName evidence="2">Uncharacterized protein</fullName>
    </submittedName>
</protein>
<feature type="region of interest" description="Disordered" evidence="1">
    <location>
        <begin position="196"/>
        <end position="246"/>
    </location>
</feature>
<keyword evidence="3" id="KW-1185">Reference proteome</keyword>
<evidence type="ECO:0000313" key="2">
    <source>
        <dbReference type="EMBL" id="QCD96886.1"/>
    </source>
</evidence>
<gene>
    <name evidence="2" type="ORF">DEO72_LG6g1596</name>
</gene>
<name>A0A4D6M9V5_VIGUN</name>
<feature type="compositionally biased region" description="Polar residues" evidence="1">
    <location>
        <begin position="11"/>
        <end position="26"/>
    </location>
</feature>
<evidence type="ECO:0000313" key="3">
    <source>
        <dbReference type="Proteomes" id="UP000501690"/>
    </source>
</evidence>
<accession>A0A4D6M9V5</accession>
<evidence type="ECO:0000256" key="1">
    <source>
        <dbReference type="SAM" id="MobiDB-lite"/>
    </source>
</evidence>
<dbReference type="EMBL" id="CP039350">
    <property type="protein sequence ID" value="QCD96886.1"/>
    <property type="molecule type" value="Genomic_DNA"/>
</dbReference>
<feature type="region of interest" description="Disordered" evidence="1">
    <location>
        <begin position="1"/>
        <end position="40"/>
    </location>
</feature>